<evidence type="ECO:0000256" key="4">
    <source>
        <dbReference type="SAM" id="MobiDB-lite"/>
    </source>
</evidence>
<dbReference type="OrthoDB" id="9900353at2759"/>
<reference evidence="6" key="1">
    <citation type="submission" date="2009-12" db="EMBL/GenBank/DDBJ databases">
        <title>The Genome Sequence of Anolis carolinensis (Green Anole Lizard).</title>
        <authorList>
            <consortium name="The Genome Sequencing Platform"/>
            <person name="Di Palma F."/>
            <person name="Alfoldi J."/>
            <person name="Heiman D."/>
            <person name="Young S."/>
            <person name="Grabherr M."/>
            <person name="Johnson J."/>
            <person name="Lander E.S."/>
            <person name="Lindblad-Toh K."/>
        </authorList>
    </citation>
    <scope>NUCLEOTIDE SEQUENCE [LARGE SCALE GENOMIC DNA]</scope>
    <source>
        <strain evidence="6">JBL SC #1</strain>
    </source>
</reference>
<evidence type="ECO:0000256" key="3">
    <source>
        <dbReference type="ARBA" id="ARBA00023242"/>
    </source>
</evidence>
<organism evidence="6 7">
    <name type="scientific">Anolis carolinensis</name>
    <name type="common">Green anole</name>
    <name type="synonym">American chameleon</name>
    <dbReference type="NCBI Taxonomy" id="28377"/>
    <lineage>
        <taxon>Eukaryota</taxon>
        <taxon>Metazoa</taxon>
        <taxon>Chordata</taxon>
        <taxon>Craniata</taxon>
        <taxon>Vertebrata</taxon>
        <taxon>Euteleostomi</taxon>
        <taxon>Lepidosauria</taxon>
        <taxon>Squamata</taxon>
        <taxon>Bifurcata</taxon>
        <taxon>Unidentata</taxon>
        <taxon>Episquamata</taxon>
        <taxon>Toxicofera</taxon>
        <taxon>Iguania</taxon>
        <taxon>Dactyloidae</taxon>
        <taxon>Anolis</taxon>
    </lineage>
</organism>
<dbReference type="HOGENOM" id="CLU_058838_1_1_1"/>
<proteinExistence type="inferred from homology"/>
<sequence>MASFLDLESSGDGEEVSGCASHFAFGCELNSTTRSFTFQVNEEDDSDHSLVLSTVCLTASAKDECNIVELVGRDYQNKEIIVPVANLKSSCLPMVSLHNFELEPPVTFRLRSGSGPVHLSGRHQIFHRRDLSEFSEEEELSEEDESVEEEEELSPIKPAKKQRSS</sequence>
<dbReference type="GO" id="GO:0009303">
    <property type="term" value="P:rRNA transcription"/>
    <property type="evidence" value="ECO:0007669"/>
    <property type="project" value="Ensembl"/>
</dbReference>
<dbReference type="GO" id="GO:0005730">
    <property type="term" value="C:nucleolus"/>
    <property type="evidence" value="ECO:0000318"/>
    <property type="project" value="GO_Central"/>
</dbReference>
<dbReference type="Bgee" id="ENSACAG00000011936">
    <property type="expression patterns" value="Expressed in adrenal gland and 12 other cell types or tissues"/>
</dbReference>
<evidence type="ECO:0000256" key="2">
    <source>
        <dbReference type="ARBA" id="ARBA00010744"/>
    </source>
</evidence>
<dbReference type="InParanoid" id="H9GI92"/>
<comment type="subcellular location">
    <subcellularLocation>
        <location evidence="1">Nucleus</location>
    </subcellularLocation>
</comment>
<keyword evidence="3" id="KW-0539">Nucleus</keyword>
<evidence type="ECO:0000313" key="7">
    <source>
        <dbReference type="Proteomes" id="UP000001646"/>
    </source>
</evidence>
<comment type="similarity">
    <text evidence="2">Belongs to the nucleoplasmin family.</text>
</comment>
<accession>H9GI92</accession>
<protein>
    <submittedName>
        <fullName evidence="6">Nucleophosmin/nucleoplasmin 3</fullName>
    </submittedName>
</protein>
<dbReference type="InterPro" id="IPR024057">
    <property type="entry name" value="Nucleoplasmin_core_dom"/>
</dbReference>
<dbReference type="eggNOG" id="ENOG502S1E6">
    <property type="taxonomic scope" value="Eukaryota"/>
</dbReference>
<evidence type="ECO:0000313" key="6">
    <source>
        <dbReference type="Ensembl" id="ENSACAP00000011673.3"/>
    </source>
</evidence>
<dbReference type="PANTHER" id="PTHR22747:SF13">
    <property type="entry name" value="NUCLEOPLASMIN-3"/>
    <property type="match status" value="1"/>
</dbReference>
<dbReference type="RefSeq" id="XP_003224272.1">
    <property type="nucleotide sequence ID" value="XM_003224224.4"/>
</dbReference>
<reference evidence="6" key="3">
    <citation type="submission" date="2025-09" db="UniProtKB">
        <authorList>
            <consortium name="Ensembl"/>
        </authorList>
    </citation>
    <scope>IDENTIFICATION</scope>
</reference>
<dbReference type="GeneID" id="100556065"/>
<dbReference type="GO" id="GO:0006338">
    <property type="term" value="P:chromatin remodeling"/>
    <property type="evidence" value="ECO:0000318"/>
    <property type="project" value="GO_Central"/>
</dbReference>
<dbReference type="InterPro" id="IPR036824">
    <property type="entry name" value="Nucleoplasmin_core_dom_sf"/>
</dbReference>
<dbReference type="GO" id="GO:0006364">
    <property type="term" value="P:rRNA processing"/>
    <property type="evidence" value="ECO:0007669"/>
    <property type="project" value="Ensembl"/>
</dbReference>
<name>H9GI92_ANOCA</name>
<dbReference type="Proteomes" id="UP000001646">
    <property type="component" value="Unplaced"/>
</dbReference>
<gene>
    <name evidence="6" type="primary">NPM3</name>
</gene>
<keyword evidence="7" id="KW-1185">Reference proteome</keyword>
<dbReference type="GO" id="GO:0015629">
    <property type="term" value="C:actin cytoskeleton"/>
    <property type="evidence" value="ECO:0007669"/>
    <property type="project" value="Ensembl"/>
</dbReference>
<evidence type="ECO:0000259" key="5">
    <source>
        <dbReference type="Pfam" id="PF03066"/>
    </source>
</evidence>
<reference evidence="6" key="2">
    <citation type="submission" date="2025-08" db="UniProtKB">
        <authorList>
            <consortium name="Ensembl"/>
        </authorList>
    </citation>
    <scope>IDENTIFICATION</scope>
</reference>
<dbReference type="Gene3D" id="2.60.120.340">
    <property type="entry name" value="Nucleoplasmin core domain"/>
    <property type="match status" value="1"/>
</dbReference>
<dbReference type="GO" id="GO:0042393">
    <property type="term" value="F:histone binding"/>
    <property type="evidence" value="ECO:0000318"/>
    <property type="project" value="GO_Central"/>
</dbReference>
<feature type="compositionally biased region" description="Acidic residues" evidence="4">
    <location>
        <begin position="133"/>
        <end position="153"/>
    </location>
</feature>
<dbReference type="Ensembl" id="ENSACAT00000011914.4">
    <property type="protein sequence ID" value="ENSACAP00000011673.3"/>
    <property type="gene ID" value="ENSACAG00000011936.4"/>
</dbReference>
<dbReference type="FunFam" id="2.60.120.340:FF:000011">
    <property type="entry name" value="Nucleophosmin/nucleoplasmin 3"/>
    <property type="match status" value="1"/>
</dbReference>
<dbReference type="InterPro" id="IPR004301">
    <property type="entry name" value="Nucleoplasmin"/>
</dbReference>
<feature type="domain" description="Nucleoplasmin core" evidence="5">
    <location>
        <begin position="25"/>
        <end position="124"/>
    </location>
</feature>
<dbReference type="CTD" id="10360"/>
<dbReference type="STRING" id="28377.ENSACAP00000011673"/>
<dbReference type="GO" id="GO:0005654">
    <property type="term" value="C:nucleoplasm"/>
    <property type="evidence" value="ECO:0000318"/>
    <property type="project" value="GO_Central"/>
</dbReference>
<dbReference type="GeneTree" id="ENSGT00940000158796"/>
<dbReference type="PANTHER" id="PTHR22747">
    <property type="entry name" value="NUCLEOPLASMIN"/>
    <property type="match status" value="1"/>
</dbReference>
<dbReference type="KEGG" id="acs:100556065"/>
<evidence type="ECO:0000256" key="1">
    <source>
        <dbReference type="ARBA" id="ARBA00004123"/>
    </source>
</evidence>
<feature type="region of interest" description="Disordered" evidence="4">
    <location>
        <begin position="133"/>
        <end position="165"/>
    </location>
</feature>
<dbReference type="GO" id="GO:0005829">
    <property type="term" value="C:cytosol"/>
    <property type="evidence" value="ECO:0007669"/>
    <property type="project" value="Ensembl"/>
</dbReference>
<dbReference type="AlphaFoldDB" id="H9GI92"/>
<dbReference type="GO" id="GO:0005737">
    <property type="term" value="C:cytoplasm"/>
    <property type="evidence" value="ECO:0000318"/>
    <property type="project" value="GO_Central"/>
</dbReference>
<dbReference type="GO" id="GO:0003682">
    <property type="term" value="F:chromatin binding"/>
    <property type="evidence" value="ECO:0000318"/>
    <property type="project" value="GO_Central"/>
</dbReference>
<dbReference type="Pfam" id="PF03066">
    <property type="entry name" value="Nucleoplasmin"/>
    <property type="match status" value="1"/>
</dbReference>
<dbReference type="GO" id="GO:0003723">
    <property type="term" value="F:RNA binding"/>
    <property type="evidence" value="ECO:0000318"/>
    <property type="project" value="GO_Central"/>
</dbReference>
<dbReference type="SUPFAM" id="SSF69203">
    <property type="entry name" value="Nucleoplasmin-like core domain"/>
    <property type="match status" value="1"/>
</dbReference>